<dbReference type="EMBL" id="PYGD01000008">
    <property type="protein sequence ID" value="PSK90460.1"/>
    <property type="molecule type" value="Genomic_DNA"/>
</dbReference>
<dbReference type="InterPro" id="IPR000595">
    <property type="entry name" value="cNMP-bd_dom"/>
</dbReference>
<dbReference type="CDD" id="cd00038">
    <property type="entry name" value="CAP_ED"/>
    <property type="match status" value="1"/>
</dbReference>
<evidence type="ECO:0000259" key="1">
    <source>
        <dbReference type="PROSITE" id="PS50042"/>
    </source>
</evidence>
<dbReference type="Proteomes" id="UP000240572">
    <property type="component" value="Unassembled WGS sequence"/>
</dbReference>
<dbReference type="OrthoDB" id="663011at2"/>
<accession>A0A2P8CZR0</accession>
<dbReference type="InterPro" id="IPR014710">
    <property type="entry name" value="RmlC-like_jellyroll"/>
</dbReference>
<dbReference type="Gene3D" id="2.60.120.10">
    <property type="entry name" value="Jelly Rolls"/>
    <property type="match status" value="1"/>
</dbReference>
<gene>
    <name evidence="2" type="ORF">B0I18_108191</name>
</gene>
<keyword evidence="3" id="KW-1185">Reference proteome</keyword>
<reference evidence="2 3" key="1">
    <citation type="submission" date="2018-03" db="EMBL/GenBank/DDBJ databases">
        <title>Genomic Encyclopedia of Type Strains, Phase III (KMG-III): the genomes of soil and plant-associated and newly described type strains.</title>
        <authorList>
            <person name="Whitman W."/>
        </authorList>
    </citation>
    <scope>NUCLEOTIDE SEQUENCE [LARGE SCALE GENOMIC DNA]</scope>
    <source>
        <strain evidence="2 3">CGMCC 1.12700</strain>
    </source>
</reference>
<dbReference type="PROSITE" id="PS50042">
    <property type="entry name" value="CNMP_BINDING_3"/>
    <property type="match status" value="1"/>
</dbReference>
<dbReference type="RefSeq" id="WP_106524330.1">
    <property type="nucleotide sequence ID" value="NZ_PYGD01000008.1"/>
</dbReference>
<proteinExistence type="predicted"/>
<evidence type="ECO:0000313" key="3">
    <source>
        <dbReference type="Proteomes" id="UP000240572"/>
    </source>
</evidence>
<organism evidence="2 3">
    <name type="scientific">Taibaiella chishuiensis</name>
    <dbReference type="NCBI Taxonomy" id="1434707"/>
    <lineage>
        <taxon>Bacteria</taxon>
        <taxon>Pseudomonadati</taxon>
        <taxon>Bacteroidota</taxon>
        <taxon>Chitinophagia</taxon>
        <taxon>Chitinophagales</taxon>
        <taxon>Chitinophagaceae</taxon>
        <taxon>Taibaiella</taxon>
    </lineage>
</organism>
<protein>
    <submittedName>
        <fullName evidence="2">CRP-like cAMP-binding protein</fullName>
    </submittedName>
</protein>
<sequence>MYTGPVFPSHEWHKYIHLFKRLEVPARTVLLQEGDIAKRAFFVLRGCLRVCFNNKGRDITTQFFFEGQGVASIESFRTGKPSLFGIETIEPCLLYVLDKKDYEWIITQSDTIRAEIEHHIFNRLLSYQHLFISRIKDSPEERYHDLLEQHPEMLQRIPQHYIASYLGITPVSLSRIRNRR</sequence>
<dbReference type="Pfam" id="PF00027">
    <property type="entry name" value="cNMP_binding"/>
    <property type="match status" value="1"/>
</dbReference>
<evidence type="ECO:0000313" key="2">
    <source>
        <dbReference type="EMBL" id="PSK90460.1"/>
    </source>
</evidence>
<comment type="caution">
    <text evidence="2">The sequence shown here is derived from an EMBL/GenBank/DDBJ whole genome shotgun (WGS) entry which is preliminary data.</text>
</comment>
<name>A0A2P8CZR0_9BACT</name>
<dbReference type="SUPFAM" id="SSF51206">
    <property type="entry name" value="cAMP-binding domain-like"/>
    <property type="match status" value="1"/>
</dbReference>
<dbReference type="InterPro" id="IPR018490">
    <property type="entry name" value="cNMP-bd_dom_sf"/>
</dbReference>
<feature type="domain" description="Cyclic nucleotide-binding" evidence="1">
    <location>
        <begin position="24"/>
        <end position="123"/>
    </location>
</feature>
<dbReference type="AlphaFoldDB" id="A0A2P8CZR0"/>